<dbReference type="InterPro" id="IPR013783">
    <property type="entry name" value="Ig-like_fold"/>
</dbReference>
<accession>A0A1X0YCJ7</accession>
<comment type="caution">
    <text evidence="2">The sequence shown here is derived from an EMBL/GenBank/DDBJ whole genome shotgun (WGS) entry which is preliminary data.</text>
</comment>
<dbReference type="Pfam" id="PF01833">
    <property type="entry name" value="TIG"/>
    <property type="match status" value="1"/>
</dbReference>
<dbReference type="OrthoDB" id="5401363at2"/>
<name>A0A1X0YCJ7_9BACT</name>
<dbReference type="EMBL" id="NAAD01000002">
    <property type="protein sequence ID" value="ORJ62950.1"/>
    <property type="molecule type" value="Genomic_DNA"/>
</dbReference>
<evidence type="ECO:0000259" key="1">
    <source>
        <dbReference type="Pfam" id="PF01833"/>
    </source>
</evidence>
<dbReference type="STRING" id="1969733.B5V00_02555"/>
<feature type="domain" description="IPT/TIG" evidence="1">
    <location>
        <begin position="24"/>
        <end position="88"/>
    </location>
</feature>
<dbReference type="InterPro" id="IPR014756">
    <property type="entry name" value="Ig_E-set"/>
</dbReference>
<sequence length="303" mass="33723">MKRSVAGILFTLILLPVFAEAFEISSIAPSRGEPGTEITVTGGPFSRLTRVRLGEKTVPVHDVNSRILRFFLPDVQPGEYVLSLEHVGEEISLTQFIEILEPTPLIGNISPRNIDACGTAEEQSVQVDGRFFLDGASLLFDGVSVPMERVDSGQIRFFIPSTMRSGVHGIQVRNPSGKTSLPHSLWVNDIPSIDSIERGEDYVNHFEIIIHGRNFYFNSILSVTQPNSRAPESDHRSRIIYSDARGFGSNPGSVQQTSDRLVFRDCRTLIYERYPSSSQVRDLFFQVINPDGKKSEPFGISLP</sequence>
<keyword evidence="3" id="KW-1185">Reference proteome</keyword>
<evidence type="ECO:0000313" key="2">
    <source>
        <dbReference type="EMBL" id="ORJ62950.1"/>
    </source>
</evidence>
<dbReference type="AlphaFoldDB" id="A0A1X0YCJ7"/>
<organism evidence="2 3">
    <name type="scientific">Geothermobacter hydrogeniphilus</name>
    <dbReference type="NCBI Taxonomy" id="1969733"/>
    <lineage>
        <taxon>Bacteria</taxon>
        <taxon>Pseudomonadati</taxon>
        <taxon>Thermodesulfobacteriota</taxon>
        <taxon>Desulfuromonadia</taxon>
        <taxon>Desulfuromonadales</taxon>
        <taxon>Geothermobacteraceae</taxon>
        <taxon>Geothermobacter</taxon>
    </lineage>
</organism>
<gene>
    <name evidence="2" type="ORF">B5V00_02555</name>
</gene>
<evidence type="ECO:0000313" key="3">
    <source>
        <dbReference type="Proteomes" id="UP000193136"/>
    </source>
</evidence>
<reference evidence="2 3" key="1">
    <citation type="submission" date="2017-03" db="EMBL/GenBank/DDBJ databases">
        <title>Genome sequence of Geothermobacter sp. EPR-M, Deep-Sea Iron Reducer.</title>
        <authorList>
            <person name="Tully B."/>
            <person name="Savalia P."/>
            <person name="Abuyen K."/>
            <person name="Baughan C."/>
            <person name="Romero E."/>
            <person name="Ronkowski C."/>
            <person name="Torres B."/>
            <person name="Tremblay J."/>
            <person name="Trujillo A."/>
            <person name="Tyler M."/>
            <person name="Perez-Rodriguez I."/>
            <person name="Amend J."/>
        </authorList>
    </citation>
    <scope>NUCLEOTIDE SEQUENCE [LARGE SCALE GENOMIC DNA]</scope>
    <source>
        <strain evidence="2 3">EPR-M</strain>
    </source>
</reference>
<dbReference type="Gene3D" id="2.60.40.10">
    <property type="entry name" value="Immunoglobulins"/>
    <property type="match status" value="2"/>
</dbReference>
<dbReference type="Proteomes" id="UP000193136">
    <property type="component" value="Unassembled WGS sequence"/>
</dbReference>
<dbReference type="RefSeq" id="WP_085009190.1">
    <property type="nucleotide sequence ID" value="NZ_NAAD01000002.1"/>
</dbReference>
<dbReference type="InterPro" id="IPR002909">
    <property type="entry name" value="IPT_dom"/>
</dbReference>
<proteinExistence type="predicted"/>
<protein>
    <recommendedName>
        <fullName evidence="1">IPT/TIG domain-containing protein</fullName>
    </recommendedName>
</protein>
<dbReference type="SUPFAM" id="SSF81296">
    <property type="entry name" value="E set domains"/>
    <property type="match status" value="2"/>
</dbReference>